<accession>A0AAD5X1H0</accession>
<feature type="region of interest" description="Disordered" evidence="1">
    <location>
        <begin position="799"/>
        <end position="819"/>
    </location>
</feature>
<dbReference type="GO" id="GO:0007165">
    <property type="term" value="P:signal transduction"/>
    <property type="evidence" value="ECO:0007669"/>
    <property type="project" value="InterPro"/>
</dbReference>
<gene>
    <name evidence="3" type="ORF">HK097_002081</name>
</gene>
<feature type="compositionally biased region" description="Basic and acidic residues" evidence="1">
    <location>
        <begin position="803"/>
        <end position="812"/>
    </location>
</feature>
<dbReference type="InterPro" id="IPR000157">
    <property type="entry name" value="TIR_dom"/>
</dbReference>
<evidence type="ECO:0000256" key="1">
    <source>
        <dbReference type="SAM" id="MobiDB-lite"/>
    </source>
</evidence>
<dbReference type="Pfam" id="PF13676">
    <property type="entry name" value="TIR_2"/>
    <property type="match status" value="1"/>
</dbReference>
<evidence type="ECO:0000313" key="3">
    <source>
        <dbReference type="EMBL" id="KAJ3042247.1"/>
    </source>
</evidence>
<evidence type="ECO:0000259" key="2">
    <source>
        <dbReference type="Pfam" id="PF13676"/>
    </source>
</evidence>
<name>A0AAD5X1H0_9FUNG</name>
<feature type="non-terminal residue" evidence="3">
    <location>
        <position position="895"/>
    </location>
</feature>
<dbReference type="InterPro" id="IPR035897">
    <property type="entry name" value="Toll_tir_struct_dom_sf"/>
</dbReference>
<proteinExistence type="predicted"/>
<evidence type="ECO:0000313" key="4">
    <source>
        <dbReference type="Proteomes" id="UP001212841"/>
    </source>
</evidence>
<dbReference type="PANTHER" id="PTHR46270:SF2">
    <property type="entry name" value="TIR DOMAIN-CONTAINING PROTEIN"/>
    <property type="match status" value="1"/>
</dbReference>
<sequence length="895" mass="98873">MSSARRRGVEDNDVLAAVFAPGSSRASRRNAITWAFQHAVPDDITDSVLLHLGDVEKDEELQWWSFQWIQLLSKCIDRLKDNDKDGLNSIKVLTHLTNIFLKHSYDLIPAPLTTHYFTANFNTLAYHIASLDASTVDPTIPTTITQLLQSWLPHLETIDIQSSLSRLVVQDFCLDEDLGDKIKSATFNRVLAEKRTQLDITTIDPYESLLDPTKTGGQKMFSLEIATRMLSDSSTSTRTRYTLLSQARGSLLPIIRTVSESGWIADELLRTISICYEDILAESAKGGVEKGDWEWILEVLEAVSEWMDEGVVQSVFFGAVFAVQNLQAVQKHVGKEGFRRMMSKWMERWGTLGDVFEMQILVLVSNDLDLLPKFAPKVLQNALKTGNMMPLGYLFANLQAAVASNPQPYVDMLDDIFAFMGTDACDGTAGQFFTPVLNGLADARPDAFIAHTDTILGLVPSCEDVMKIPMLMTLVKLLTAITETSPTITGNQETITKLGETVQRGTVNIISIITPLLLVIGGTSIECALSVTEQLLQFVTTNSTTSAQDVSTQTCLRTVMQIAASNPDIRTALAQSYVSSIEPIVAPDSRSSPAVKETARHVLDELRGLTLRAVQEQIGKVGAVWKQLGFDVEDPLLNAIEHLEVDKVQKYDVMLSYNWGTQSTVRRIHQSLLKRGYTVWFDLNLMSGNVYSKMAEAVLGSSVIVPCLTVAYEKSPNCKRELGFAADQARQGKKIVPVRLEEGPFTWSALITAGLLYTQIGEREMESERLWEGAMEGLVKEIERALGRVVEEREEEVPPSVVEEVKEEKGKPAPEVTTSQIPPAAVSSIFSRLDRLEGKFTLSGLFGGPTASSPDGTGPLPTVLEDRAQTATPTPQTPQPKRRPMSMGFFFNQAE</sequence>
<comment type="caution">
    <text evidence="3">The sequence shown here is derived from an EMBL/GenBank/DDBJ whole genome shotgun (WGS) entry which is preliminary data.</text>
</comment>
<feature type="domain" description="TIR" evidence="2">
    <location>
        <begin position="653"/>
        <end position="761"/>
    </location>
</feature>
<protein>
    <recommendedName>
        <fullName evidence="2">TIR domain-containing protein</fullName>
    </recommendedName>
</protein>
<organism evidence="3 4">
    <name type="scientific">Rhizophlyctis rosea</name>
    <dbReference type="NCBI Taxonomy" id="64517"/>
    <lineage>
        <taxon>Eukaryota</taxon>
        <taxon>Fungi</taxon>
        <taxon>Fungi incertae sedis</taxon>
        <taxon>Chytridiomycota</taxon>
        <taxon>Chytridiomycota incertae sedis</taxon>
        <taxon>Chytridiomycetes</taxon>
        <taxon>Rhizophlyctidales</taxon>
        <taxon>Rhizophlyctidaceae</taxon>
        <taxon>Rhizophlyctis</taxon>
    </lineage>
</organism>
<keyword evidence="4" id="KW-1185">Reference proteome</keyword>
<dbReference type="AlphaFoldDB" id="A0AAD5X1H0"/>
<dbReference type="EMBL" id="JADGJD010001434">
    <property type="protein sequence ID" value="KAJ3042247.1"/>
    <property type="molecule type" value="Genomic_DNA"/>
</dbReference>
<dbReference type="Proteomes" id="UP001212841">
    <property type="component" value="Unassembled WGS sequence"/>
</dbReference>
<reference evidence="3" key="1">
    <citation type="submission" date="2020-05" db="EMBL/GenBank/DDBJ databases">
        <title>Phylogenomic resolution of chytrid fungi.</title>
        <authorList>
            <person name="Stajich J.E."/>
            <person name="Amses K."/>
            <person name="Simmons R."/>
            <person name="Seto K."/>
            <person name="Myers J."/>
            <person name="Bonds A."/>
            <person name="Quandt C.A."/>
            <person name="Barry K."/>
            <person name="Liu P."/>
            <person name="Grigoriev I."/>
            <person name="Longcore J.E."/>
            <person name="James T.Y."/>
        </authorList>
    </citation>
    <scope>NUCLEOTIDE SEQUENCE</scope>
    <source>
        <strain evidence="3">JEL0318</strain>
    </source>
</reference>
<feature type="region of interest" description="Disordered" evidence="1">
    <location>
        <begin position="847"/>
        <end position="895"/>
    </location>
</feature>
<dbReference type="SUPFAM" id="SSF52200">
    <property type="entry name" value="Toll/Interleukin receptor TIR domain"/>
    <property type="match status" value="1"/>
</dbReference>
<dbReference type="Gene3D" id="3.40.50.10140">
    <property type="entry name" value="Toll/interleukin-1 receptor homology (TIR) domain"/>
    <property type="match status" value="1"/>
</dbReference>
<dbReference type="PANTHER" id="PTHR46270">
    <property type="entry name" value="ARMADILLO-TYPE FOLD-RELATED"/>
    <property type="match status" value="1"/>
</dbReference>